<evidence type="ECO:0000313" key="2">
    <source>
        <dbReference type="Proteomes" id="UP001151699"/>
    </source>
</evidence>
<dbReference type="EMBL" id="WJQU01000001">
    <property type="protein sequence ID" value="KAJ6648724.1"/>
    <property type="molecule type" value="Genomic_DNA"/>
</dbReference>
<protein>
    <submittedName>
        <fullName evidence="1">Uncharacterized protein</fullName>
    </submittedName>
</protein>
<keyword evidence="2" id="KW-1185">Reference proteome</keyword>
<sequence length="67" mass="7339">MSLDSNEAYTLHVKIGGSGYDVTVHVVDDEDISCEAVVFSVSWAPAEVTNCITSPLTTWKSTKAYIW</sequence>
<dbReference type="Proteomes" id="UP001151699">
    <property type="component" value="Chromosome A"/>
</dbReference>
<accession>A0A9Q0NFS0</accession>
<comment type="caution">
    <text evidence="1">The sequence shown here is derived from an EMBL/GenBank/DDBJ whole genome shotgun (WGS) entry which is preliminary data.</text>
</comment>
<gene>
    <name evidence="1" type="ORF">Bhyg_03955</name>
</gene>
<organism evidence="1 2">
    <name type="scientific">Pseudolycoriella hygida</name>
    <dbReference type="NCBI Taxonomy" id="35572"/>
    <lineage>
        <taxon>Eukaryota</taxon>
        <taxon>Metazoa</taxon>
        <taxon>Ecdysozoa</taxon>
        <taxon>Arthropoda</taxon>
        <taxon>Hexapoda</taxon>
        <taxon>Insecta</taxon>
        <taxon>Pterygota</taxon>
        <taxon>Neoptera</taxon>
        <taxon>Endopterygota</taxon>
        <taxon>Diptera</taxon>
        <taxon>Nematocera</taxon>
        <taxon>Sciaroidea</taxon>
        <taxon>Sciaridae</taxon>
        <taxon>Pseudolycoriella</taxon>
    </lineage>
</organism>
<name>A0A9Q0NFS0_9DIPT</name>
<evidence type="ECO:0000313" key="1">
    <source>
        <dbReference type="EMBL" id="KAJ6648724.1"/>
    </source>
</evidence>
<reference evidence="1" key="1">
    <citation type="submission" date="2022-07" db="EMBL/GenBank/DDBJ databases">
        <authorList>
            <person name="Trinca V."/>
            <person name="Uliana J.V.C."/>
            <person name="Torres T.T."/>
            <person name="Ward R.J."/>
            <person name="Monesi N."/>
        </authorList>
    </citation>
    <scope>NUCLEOTIDE SEQUENCE</scope>
    <source>
        <strain evidence="1">HSMRA1968</strain>
        <tissue evidence="1">Whole embryos</tissue>
    </source>
</reference>
<proteinExistence type="predicted"/>
<dbReference type="AlphaFoldDB" id="A0A9Q0NFS0"/>